<keyword evidence="10" id="KW-0533">Nickel</keyword>
<evidence type="ECO:0000256" key="2">
    <source>
        <dbReference type="ARBA" id="ARBA00010141"/>
    </source>
</evidence>
<dbReference type="InterPro" id="IPR036291">
    <property type="entry name" value="NAD(P)-bd_dom_sf"/>
</dbReference>
<keyword evidence="10" id="KW-0170">Cobalt</keyword>
<dbReference type="Pfam" id="PF02056">
    <property type="entry name" value="Glyco_hydro_4"/>
    <property type="match status" value="1"/>
</dbReference>
<dbReference type="AlphaFoldDB" id="A0A0G0PZB0"/>
<dbReference type="Pfam" id="PF11975">
    <property type="entry name" value="Glyco_hydro_4C"/>
    <property type="match status" value="1"/>
</dbReference>
<evidence type="ECO:0000256" key="7">
    <source>
        <dbReference type="ARBA" id="ARBA00023277"/>
    </source>
</evidence>
<dbReference type="PANTHER" id="PTHR32092:SF4">
    <property type="entry name" value="ALPHA-GLUCOSIDASE"/>
    <property type="match status" value="1"/>
</dbReference>
<evidence type="ECO:0000256" key="6">
    <source>
        <dbReference type="ARBA" id="ARBA00023211"/>
    </source>
</evidence>
<comment type="caution">
    <text evidence="13">The sequence shown here is derived from an EMBL/GenBank/DDBJ whole genome shotgun (WGS) entry which is preliminary data.</text>
</comment>
<dbReference type="GO" id="GO:0004553">
    <property type="term" value="F:hydrolase activity, hydrolyzing O-glycosyl compounds"/>
    <property type="evidence" value="ECO:0007669"/>
    <property type="project" value="InterPro"/>
</dbReference>
<keyword evidence="3 10" id="KW-0479">Metal-binding</keyword>
<dbReference type="EMBL" id="LBWG01000029">
    <property type="protein sequence ID" value="KKR03480.1"/>
    <property type="molecule type" value="Genomic_DNA"/>
</dbReference>
<keyword evidence="6 10" id="KW-0464">Manganese</keyword>
<evidence type="ECO:0000256" key="1">
    <source>
        <dbReference type="ARBA" id="ARBA00001936"/>
    </source>
</evidence>
<dbReference type="InterPro" id="IPR022616">
    <property type="entry name" value="Glyco_hydro_4_C"/>
</dbReference>
<dbReference type="GO" id="GO:0046872">
    <property type="term" value="F:metal ion binding"/>
    <property type="evidence" value="ECO:0007669"/>
    <property type="project" value="UniProtKB-KW"/>
</dbReference>
<evidence type="ECO:0000256" key="10">
    <source>
        <dbReference type="PIRSR" id="PIRSR601088-3"/>
    </source>
</evidence>
<keyword evidence="7" id="KW-0119">Carbohydrate metabolism</keyword>
<feature type="binding site" evidence="10">
    <location>
        <position position="173"/>
    </location>
    <ligand>
        <name>Mn(2+)</name>
        <dbReference type="ChEBI" id="CHEBI:29035"/>
    </ligand>
</feature>
<keyword evidence="4 11" id="KW-0378">Hydrolase</keyword>
<evidence type="ECO:0000256" key="4">
    <source>
        <dbReference type="ARBA" id="ARBA00022801"/>
    </source>
</evidence>
<evidence type="ECO:0000256" key="8">
    <source>
        <dbReference type="ARBA" id="ARBA00023295"/>
    </source>
</evidence>
<dbReference type="GO" id="GO:0016616">
    <property type="term" value="F:oxidoreductase activity, acting on the CH-OH group of donors, NAD or NADP as acceptor"/>
    <property type="evidence" value="ECO:0007669"/>
    <property type="project" value="InterPro"/>
</dbReference>
<dbReference type="PANTHER" id="PTHR32092">
    <property type="entry name" value="6-PHOSPHO-BETA-GLUCOSIDASE-RELATED"/>
    <property type="match status" value="1"/>
</dbReference>
<comment type="similarity">
    <text evidence="2 11">Belongs to the glycosyl hydrolase 4 family.</text>
</comment>
<dbReference type="SUPFAM" id="SSF56327">
    <property type="entry name" value="LDH C-terminal domain-like"/>
    <property type="match status" value="1"/>
</dbReference>
<dbReference type="InterPro" id="IPR053715">
    <property type="entry name" value="GH4_Enzyme_sf"/>
</dbReference>
<dbReference type="InterPro" id="IPR015955">
    <property type="entry name" value="Lactate_DH/Glyco_Ohase_4_C"/>
</dbReference>
<dbReference type="InterPro" id="IPR001088">
    <property type="entry name" value="Glyco_hydro_4"/>
</dbReference>
<evidence type="ECO:0000256" key="11">
    <source>
        <dbReference type="RuleBase" id="RU361152"/>
    </source>
</evidence>
<dbReference type="Proteomes" id="UP000033935">
    <property type="component" value="Unassembled WGS sequence"/>
</dbReference>
<dbReference type="SUPFAM" id="SSF51735">
    <property type="entry name" value="NAD(P)-binding Rossmann-fold domains"/>
    <property type="match status" value="1"/>
</dbReference>
<evidence type="ECO:0000313" key="14">
    <source>
        <dbReference type="Proteomes" id="UP000033935"/>
    </source>
</evidence>
<comment type="cofactor">
    <cofactor evidence="1">
        <name>Mn(2+)</name>
        <dbReference type="ChEBI" id="CHEBI:29035"/>
    </cofactor>
</comment>
<evidence type="ECO:0000259" key="12">
    <source>
        <dbReference type="Pfam" id="PF11975"/>
    </source>
</evidence>
<sequence length="451" mass="51505">MTKKLKISVIGAGSSTFSKLFIQNLCGTPNFESSTICFMDVNEDRLKTVVLLCRRYADELGFKIDLHATTDRRVCIQDADFVVDLALILGHDGYRRGWAIAKKHGYRFGGSQHIMHDEAFWINYYQLKHFDEIAEDILELCPNAWFVMLANPVMAATTYLARKYKYLKFAGLCHGYAGVYDVVKILGLEREYVNLQMSGVNHYLWLTDFTYKGENAFPILDKWISDGGAKKFWETCEASNYMGPKAIDLYKRYGVFPIGDTCHVGGGSWPFWYHNDATVEAKWKEDPTGWWEGTSGMADKWQEELDKAMADKNAKITEVCPPQKNDDKIICFMESLAFDIPRMIYVNIPNTHNYINGVPMDFEVELPAMVSKSGIQGIHPTALPKPVLARMLRDRVAPVEVELDAYQRGSKKGLVDLIMMDPWTNSEKQAEALLEDILNMKGCEQMKQYYK</sequence>
<name>A0A0G0PZB0_9BACT</name>
<feature type="domain" description="Glycosyl hydrolase family 4 C-terminal" evidence="12">
    <location>
        <begin position="198"/>
        <end position="424"/>
    </location>
</feature>
<accession>A0A0G0PZB0</accession>
<evidence type="ECO:0000313" key="13">
    <source>
        <dbReference type="EMBL" id="KKR03480.1"/>
    </source>
</evidence>
<comment type="cofactor">
    <cofactor evidence="11">
        <name>NAD(+)</name>
        <dbReference type="ChEBI" id="CHEBI:57540"/>
    </cofactor>
    <text evidence="11">Binds 1 NAD(+) per subunit.</text>
</comment>
<dbReference type="PRINTS" id="PR00732">
    <property type="entry name" value="GLHYDRLASE4"/>
</dbReference>
<feature type="binding site" evidence="9">
    <location>
        <position position="151"/>
    </location>
    <ligand>
        <name>substrate</name>
    </ligand>
</feature>
<protein>
    <submittedName>
        <fullName evidence="13">Glycoside hydrolase family 4</fullName>
    </submittedName>
</protein>
<keyword evidence="8 11" id="KW-0326">Glycosidase</keyword>
<proteinExistence type="inferred from homology"/>
<evidence type="ECO:0000256" key="9">
    <source>
        <dbReference type="PIRSR" id="PIRSR601088-2"/>
    </source>
</evidence>
<dbReference type="Gene3D" id="3.90.1820.10">
    <property type="entry name" value="AglA-like glucosidase"/>
    <property type="match status" value="1"/>
</dbReference>
<keyword evidence="10" id="KW-0408">Iron</keyword>
<feature type="binding site" evidence="10">
    <location>
        <position position="202"/>
    </location>
    <ligand>
        <name>Mn(2+)</name>
        <dbReference type="ChEBI" id="CHEBI:29035"/>
    </ligand>
</feature>
<reference evidence="13 14" key="1">
    <citation type="journal article" date="2015" name="Nature">
        <title>rRNA introns, odd ribosomes, and small enigmatic genomes across a large radiation of phyla.</title>
        <authorList>
            <person name="Brown C.T."/>
            <person name="Hug L.A."/>
            <person name="Thomas B.C."/>
            <person name="Sharon I."/>
            <person name="Castelle C.J."/>
            <person name="Singh A."/>
            <person name="Wilkins M.J."/>
            <person name="Williams K.H."/>
            <person name="Banfield J.F."/>
        </authorList>
    </citation>
    <scope>NUCLEOTIDE SEQUENCE [LARGE SCALE GENOMIC DNA]</scope>
</reference>
<gene>
    <name evidence="13" type="ORF">UT30_C0029G0008</name>
</gene>
<keyword evidence="5 11" id="KW-0520">NAD</keyword>
<evidence type="ECO:0000256" key="5">
    <source>
        <dbReference type="ARBA" id="ARBA00023027"/>
    </source>
</evidence>
<evidence type="ECO:0000256" key="3">
    <source>
        <dbReference type="ARBA" id="ARBA00022723"/>
    </source>
</evidence>
<organism evidence="13 14">
    <name type="scientific">Candidatus Uhrbacteria bacterium GW2011_GWF2_39_13</name>
    <dbReference type="NCBI Taxonomy" id="1618995"/>
    <lineage>
        <taxon>Bacteria</taxon>
        <taxon>Candidatus Uhriibacteriota</taxon>
    </lineage>
</organism>
<dbReference type="GO" id="GO:0005975">
    <property type="term" value="P:carbohydrate metabolic process"/>
    <property type="evidence" value="ECO:0007669"/>
    <property type="project" value="InterPro"/>
</dbReference>